<dbReference type="CDD" id="cd08946">
    <property type="entry name" value="SDR_e"/>
    <property type="match status" value="1"/>
</dbReference>
<dbReference type="EMBL" id="JACIEQ010000002">
    <property type="protein sequence ID" value="MBB4022092.1"/>
    <property type="molecule type" value="Genomic_DNA"/>
</dbReference>
<dbReference type="PANTHER" id="PTHR43245">
    <property type="entry name" value="BIFUNCTIONAL POLYMYXIN RESISTANCE PROTEIN ARNA"/>
    <property type="match status" value="1"/>
</dbReference>
<dbReference type="InterPro" id="IPR036291">
    <property type="entry name" value="NAD(P)-bd_dom_sf"/>
</dbReference>
<dbReference type="Gene3D" id="3.40.50.720">
    <property type="entry name" value="NAD(P)-binding Rossmann-like Domain"/>
    <property type="match status" value="1"/>
</dbReference>
<dbReference type="InterPro" id="IPR001509">
    <property type="entry name" value="Epimerase_deHydtase"/>
</dbReference>
<comment type="caution">
    <text evidence="2">The sequence shown here is derived from an EMBL/GenBank/DDBJ whole genome shotgun (WGS) entry which is preliminary data.</text>
</comment>
<feature type="domain" description="NAD-dependent epimerase/dehydratase" evidence="1">
    <location>
        <begin position="5"/>
        <end position="223"/>
    </location>
</feature>
<dbReference type="Proteomes" id="UP000585681">
    <property type="component" value="Unassembled WGS sequence"/>
</dbReference>
<accession>A0A840CDD2</accession>
<dbReference type="InterPro" id="IPR050177">
    <property type="entry name" value="Lipid_A_modif_metabolic_enz"/>
</dbReference>
<dbReference type="Pfam" id="PF01370">
    <property type="entry name" value="Epimerase"/>
    <property type="match status" value="1"/>
</dbReference>
<keyword evidence="3" id="KW-1185">Reference proteome</keyword>
<dbReference type="RefSeq" id="WP_054538780.1">
    <property type="nucleotide sequence ID" value="NZ_JACIEQ010000002.1"/>
</dbReference>
<evidence type="ECO:0000259" key="1">
    <source>
        <dbReference type="Pfam" id="PF01370"/>
    </source>
</evidence>
<protein>
    <submittedName>
        <fullName evidence="2">Nucleoside-diphosphate-sugar epimerase</fullName>
    </submittedName>
</protein>
<dbReference type="SUPFAM" id="SSF51735">
    <property type="entry name" value="NAD(P)-binding Rossmann-fold domains"/>
    <property type="match status" value="1"/>
</dbReference>
<organism evidence="2 3">
    <name type="scientific">Actibacterium naphthalenivorans</name>
    <dbReference type="NCBI Taxonomy" id="1614693"/>
    <lineage>
        <taxon>Bacteria</taxon>
        <taxon>Pseudomonadati</taxon>
        <taxon>Pseudomonadota</taxon>
        <taxon>Alphaproteobacteria</taxon>
        <taxon>Rhodobacterales</taxon>
        <taxon>Roseobacteraceae</taxon>
        <taxon>Actibacterium</taxon>
    </lineage>
</organism>
<dbReference type="AlphaFoldDB" id="A0A840CDD2"/>
<gene>
    <name evidence="2" type="ORF">GGR17_001901</name>
</gene>
<reference evidence="2" key="1">
    <citation type="submission" date="2020-08" db="EMBL/GenBank/DDBJ databases">
        <title>Genomic Encyclopedia of Type Strains, Phase IV (KMG-IV): sequencing the most valuable type-strain genomes for metagenomic binning, comparative biology and taxonomic classification.</title>
        <authorList>
            <person name="Goeker M."/>
        </authorList>
    </citation>
    <scope>NUCLEOTIDE SEQUENCE [LARGE SCALE GENOMIC DNA]</scope>
    <source>
        <strain evidence="2">DSM 105040</strain>
    </source>
</reference>
<name>A0A840CDD2_9RHOB</name>
<evidence type="ECO:0000313" key="2">
    <source>
        <dbReference type="EMBL" id="MBB4022092.1"/>
    </source>
</evidence>
<proteinExistence type="predicted"/>
<evidence type="ECO:0000313" key="3">
    <source>
        <dbReference type="Proteomes" id="UP000585681"/>
    </source>
</evidence>
<sequence length="284" mass="29761">MKLAITGGAGLVGRFLMEEALAAGDDVILLSRLAPAPGFFPAPVTHRPFALGDRPDLSGVDVVIHCAFSHIPGRYRGGEGDDPDGFTRANLDGSIALFEAAKASGVPRLLFLSTRAVYGSYPDGTVLTEDMAPRPLTLYGEVKWLAEQALAGLAGPDFAPTVLRATGVYGPAGPGQPHKWANLFADFAAGRPIAPRAGTEVHGEDLAAAVRILLSAAPGTYNLSDILLDRHDLLALVAAHTGITTPPPPRADAPVSQMQTDRIRALGWRPGGMDKLRATLPALL</sequence>